<proteinExistence type="predicted"/>
<dbReference type="EMBL" id="CP099425">
    <property type="protein sequence ID" value="USW55928.1"/>
    <property type="molecule type" value="Genomic_DNA"/>
</dbReference>
<accession>A0A9Q9AZ85</accession>
<evidence type="ECO:0000313" key="1">
    <source>
        <dbReference type="EMBL" id="USW55928.1"/>
    </source>
</evidence>
<sequence>MPAGLRPVSHSTPLLSARHASQFELSSLIVVLKIPSQPKQDSTPLHKPKRKARVIRNPSVPIDKICRLLDKIPAELRNSIYELVLLDHCSIEEEESKRITKKTFHLPALLRTCKQILAEAGPIYYGPENSFTFHSRDFNGLALKHFCNASRGLWITHPPRVQVELGRGMQAWGKLVRWLKWYYQGEVPGYECKVECEGHACCAGHAAFQIMDRMPKRLDWEQVVLPVLEIHRKTTEKSRRLHWRG</sequence>
<name>A0A9Q9AZ85_9PEZI</name>
<evidence type="ECO:0000313" key="2">
    <source>
        <dbReference type="Proteomes" id="UP001056384"/>
    </source>
</evidence>
<dbReference type="AlphaFoldDB" id="A0A9Q9AZ85"/>
<dbReference type="Proteomes" id="UP001056384">
    <property type="component" value="Chromosome 8"/>
</dbReference>
<protein>
    <submittedName>
        <fullName evidence="1">Uncharacterized protein</fullName>
    </submittedName>
</protein>
<gene>
    <name evidence="1" type="ORF">Slin15195_G092470</name>
</gene>
<reference evidence="1" key="1">
    <citation type="submission" date="2022-06" db="EMBL/GenBank/DDBJ databases">
        <title>Complete genome sequences of two strains of the flax pathogen Septoria linicola.</title>
        <authorList>
            <person name="Lapalu N."/>
            <person name="Simon A."/>
            <person name="Demenou B."/>
            <person name="Paumier D."/>
            <person name="Guillot M.-P."/>
            <person name="Gout L."/>
            <person name="Valade R."/>
        </authorList>
    </citation>
    <scope>NUCLEOTIDE SEQUENCE</scope>
    <source>
        <strain evidence="1">SE15195</strain>
    </source>
</reference>
<organism evidence="1 2">
    <name type="scientific">Septoria linicola</name>
    <dbReference type="NCBI Taxonomy" id="215465"/>
    <lineage>
        <taxon>Eukaryota</taxon>
        <taxon>Fungi</taxon>
        <taxon>Dikarya</taxon>
        <taxon>Ascomycota</taxon>
        <taxon>Pezizomycotina</taxon>
        <taxon>Dothideomycetes</taxon>
        <taxon>Dothideomycetidae</taxon>
        <taxon>Mycosphaerellales</taxon>
        <taxon>Mycosphaerellaceae</taxon>
        <taxon>Septoria</taxon>
    </lineage>
</organism>
<keyword evidence="2" id="KW-1185">Reference proteome</keyword>